<comment type="caution">
    <text evidence="3">The sequence shown here is derived from an EMBL/GenBank/DDBJ whole genome shotgun (WGS) entry which is preliminary data.</text>
</comment>
<dbReference type="InterPro" id="IPR007607">
    <property type="entry name" value="BacA/B"/>
</dbReference>
<dbReference type="AlphaFoldDB" id="A0A1V3NVE9"/>
<evidence type="ECO:0000313" key="3">
    <source>
        <dbReference type="EMBL" id="OOG28782.1"/>
    </source>
</evidence>
<sequence length="154" mass="16716">MFLRNRRKGASAQVDTLVGRNTVVEGNMRFSGGLHVEGTIRGNVYADDGERPSILILNDTGRIEGEVNVPRVVINGTVEGDVHASERVELAQNARITGSVYYHLIEMAMGAEVNGSLVRRSNEKPRLEYIRPQEKTAEPESGAPGEADAGRANS</sequence>
<keyword evidence="4" id="KW-1185">Reference proteome</keyword>
<dbReference type="STRING" id="108003.B1C78_00060"/>
<dbReference type="EMBL" id="MVBK01000001">
    <property type="protein sequence ID" value="OOG28782.1"/>
    <property type="molecule type" value="Genomic_DNA"/>
</dbReference>
<comment type="similarity">
    <text evidence="1">Belongs to the bactofilin family.</text>
</comment>
<dbReference type="PANTHER" id="PTHR35024:SF4">
    <property type="entry name" value="POLYMER-FORMING CYTOSKELETAL PROTEIN"/>
    <property type="match status" value="1"/>
</dbReference>
<reference evidence="3 4" key="1">
    <citation type="submission" date="2017-02" db="EMBL/GenBank/DDBJ databases">
        <title>Genomic diversity within the haloalkaliphilic genus Thioalkalivibrio.</title>
        <authorList>
            <person name="Ahn A.-C."/>
            <person name="Meier-Kolthoff J."/>
            <person name="Overmars L."/>
            <person name="Richter M."/>
            <person name="Woyke T."/>
            <person name="Sorokin D.Y."/>
            <person name="Muyzer G."/>
        </authorList>
    </citation>
    <scope>NUCLEOTIDE SEQUENCE [LARGE SCALE GENOMIC DNA]</scope>
    <source>
        <strain evidence="3 4">ALJD</strain>
    </source>
</reference>
<dbReference type="PANTHER" id="PTHR35024">
    <property type="entry name" value="HYPOTHETICAL CYTOSOLIC PROTEIN"/>
    <property type="match status" value="1"/>
</dbReference>
<dbReference type="Pfam" id="PF04519">
    <property type="entry name" value="Bactofilin"/>
    <property type="match status" value="1"/>
</dbReference>
<gene>
    <name evidence="3" type="ORF">B1C78_00060</name>
</gene>
<evidence type="ECO:0000313" key="4">
    <source>
        <dbReference type="Proteomes" id="UP000189462"/>
    </source>
</evidence>
<organism evidence="3 4">
    <name type="scientific">Thioalkalivibrio denitrificans</name>
    <dbReference type="NCBI Taxonomy" id="108003"/>
    <lineage>
        <taxon>Bacteria</taxon>
        <taxon>Pseudomonadati</taxon>
        <taxon>Pseudomonadota</taxon>
        <taxon>Gammaproteobacteria</taxon>
        <taxon>Chromatiales</taxon>
        <taxon>Ectothiorhodospiraceae</taxon>
        <taxon>Thioalkalivibrio</taxon>
    </lineage>
</organism>
<accession>A0A1V3NVE9</accession>
<dbReference type="OrthoDB" id="5294247at2"/>
<proteinExistence type="inferred from homology"/>
<feature type="compositionally biased region" description="Basic and acidic residues" evidence="2">
    <location>
        <begin position="121"/>
        <end position="138"/>
    </location>
</feature>
<dbReference type="Proteomes" id="UP000189462">
    <property type="component" value="Unassembled WGS sequence"/>
</dbReference>
<feature type="region of interest" description="Disordered" evidence="2">
    <location>
        <begin position="121"/>
        <end position="154"/>
    </location>
</feature>
<evidence type="ECO:0000256" key="1">
    <source>
        <dbReference type="ARBA" id="ARBA00044755"/>
    </source>
</evidence>
<dbReference type="RefSeq" id="WP_077277114.1">
    <property type="nucleotide sequence ID" value="NZ_MVBK01000001.1"/>
</dbReference>
<protein>
    <submittedName>
        <fullName evidence="3">Cell shape determination protein CcmA</fullName>
    </submittedName>
</protein>
<name>A0A1V3NVE9_9GAMM</name>
<evidence type="ECO:0000256" key="2">
    <source>
        <dbReference type="SAM" id="MobiDB-lite"/>
    </source>
</evidence>